<dbReference type="RefSeq" id="WP_280730510.1">
    <property type="nucleotide sequence ID" value="NZ_CP120367.1"/>
</dbReference>
<evidence type="ECO:0000313" key="2">
    <source>
        <dbReference type="EMBL" id="WEX79809.1"/>
    </source>
</evidence>
<protein>
    <submittedName>
        <fullName evidence="2">Uncharacterized protein</fullName>
    </submittedName>
</protein>
<accession>A0ABY8CMH3</accession>
<evidence type="ECO:0000313" key="3">
    <source>
        <dbReference type="Proteomes" id="UP001235547"/>
    </source>
</evidence>
<name>A0ABY8CMH3_9HYPH</name>
<feature type="region of interest" description="Disordered" evidence="1">
    <location>
        <begin position="12"/>
        <end position="42"/>
    </location>
</feature>
<sequence length="58" mass="6991">MLIIRKPDAEEEIEKRVKTAPDPRPEAAKIRKKRPEDEREDLNRPDSLFWRGVWMTVF</sequence>
<reference evidence="2 3" key="1">
    <citation type="submission" date="2023-03" db="EMBL/GenBank/DDBJ databases">
        <authorList>
            <person name="Kaur S."/>
            <person name="Espinosa-Saiz D."/>
            <person name="Velazquez E."/>
            <person name="Menendez E."/>
            <person name="diCenzo G.C."/>
        </authorList>
    </citation>
    <scope>NUCLEOTIDE SEQUENCE [LARGE SCALE GENOMIC DNA]</scope>
    <source>
        <strain evidence="2 3">LMG 27395</strain>
    </source>
</reference>
<gene>
    <name evidence="2" type="ORF">PYH38_001168</name>
</gene>
<organism evidence="2 3">
    <name type="scientific">Sinorhizobium numidicum</name>
    <dbReference type="NCBI Taxonomy" id="680248"/>
    <lineage>
        <taxon>Bacteria</taxon>
        <taxon>Pseudomonadati</taxon>
        <taxon>Pseudomonadota</taxon>
        <taxon>Alphaproteobacteria</taxon>
        <taxon>Hyphomicrobiales</taxon>
        <taxon>Rhizobiaceae</taxon>
        <taxon>Sinorhizobium/Ensifer group</taxon>
        <taxon>Sinorhizobium</taxon>
    </lineage>
</organism>
<dbReference type="Proteomes" id="UP001235547">
    <property type="component" value="Chromosome 2"/>
</dbReference>
<dbReference type="EMBL" id="CP120370">
    <property type="protein sequence ID" value="WEX79809.1"/>
    <property type="molecule type" value="Genomic_DNA"/>
</dbReference>
<evidence type="ECO:0000256" key="1">
    <source>
        <dbReference type="SAM" id="MobiDB-lite"/>
    </source>
</evidence>
<proteinExistence type="predicted"/>
<keyword evidence="3" id="KW-1185">Reference proteome</keyword>